<dbReference type="CDD" id="cd14659">
    <property type="entry name" value="Imelysin-like_IPPA"/>
    <property type="match status" value="1"/>
</dbReference>
<dbReference type="GO" id="GO:0030313">
    <property type="term" value="C:cell envelope"/>
    <property type="evidence" value="ECO:0007669"/>
    <property type="project" value="UniProtKB-SubCell"/>
</dbReference>
<keyword evidence="2 3" id="KW-0732">Signal</keyword>
<dbReference type="Gene3D" id="1.20.1420.20">
    <property type="entry name" value="M75 peptidase, HXXE motif"/>
    <property type="match status" value="1"/>
</dbReference>
<keyword evidence="6" id="KW-1185">Reference proteome</keyword>
<name>A0A2A2I2F9_9GAMM</name>
<accession>A0A2A2I2F9</accession>
<feature type="domain" description="Imelysin-like" evidence="4">
    <location>
        <begin position="43"/>
        <end position="323"/>
    </location>
</feature>
<dbReference type="InterPro" id="IPR034984">
    <property type="entry name" value="Imelysin-like_IPPA"/>
</dbReference>
<evidence type="ECO:0000256" key="2">
    <source>
        <dbReference type="ARBA" id="ARBA00022729"/>
    </source>
</evidence>
<comment type="subcellular location">
    <subcellularLocation>
        <location evidence="1">Cell envelope</location>
    </subcellularLocation>
</comment>
<sequence>MPRSRGLVTALMAFTLILSLPALAQNDAGQTARTQWHDSIGSGYQRLADHSAVLSSTLSRLCPMPNRQEDGVARMKMAWRDAFLAWQQVRFVDFGPIEQNSRAWQIQFWPDRKNLVGRKVDAWLEQADKVSASAIADAGVAIQGLPAIEYLLFDKRFRTGNATGWTQRCALLTAIGAHLEKVTRRLAEDWQAYGNFYRSRDDFTATTVEAAMNAVEHLRSRRLGAAMGLRGNTSTNAYLGDAWRSGESLAAQQASVAGLSNHFLPGLKPLLTAPDQKALFDDLTHQANETLSEYQSLGRPLKALLDTEAGYRQLQGVYIEVSQLEPLFIGQLASTLDIRRGFNSSDGD</sequence>
<proteinExistence type="predicted"/>
<dbReference type="InterPro" id="IPR018976">
    <property type="entry name" value="Imelysin-like"/>
</dbReference>
<dbReference type="RefSeq" id="WP_095611035.1">
    <property type="nucleotide sequence ID" value="NZ_NMPM01000044.1"/>
</dbReference>
<comment type="caution">
    <text evidence="5">The sequence shown here is derived from an EMBL/GenBank/DDBJ whole genome shotgun (WGS) entry which is preliminary data.</text>
</comment>
<reference evidence="5 6" key="1">
    <citation type="submission" date="2017-07" db="EMBL/GenBank/DDBJ databases">
        <title>Tamlnaduibacter salinus (Mi-7) genome sequencing.</title>
        <authorList>
            <person name="Verma A."/>
            <person name="Krishnamurthi S."/>
        </authorList>
    </citation>
    <scope>NUCLEOTIDE SEQUENCE [LARGE SCALE GENOMIC DNA]</scope>
    <source>
        <strain evidence="5 6">Mi-7</strain>
    </source>
</reference>
<dbReference type="Proteomes" id="UP000218332">
    <property type="component" value="Unassembled WGS sequence"/>
</dbReference>
<evidence type="ECO:0000313" key="6">
    <source>
        <dbReference type="Proteomes" id="UP000218332"/>
    </source>
</evidence>
<dbReference type="Pfam" id="PF09375">
    <property type="entry name" value="Peptidase_M75"/>
    <property type="match status" value="1"/>
</dbReference>
<evidence type="ECO:0000256" key="3">
    <source>
        <dbReference type="SAM" id="SignalP"/>
    </source>
</evidence>
<dbReference type="InterPro" id="IPR038352">
    <property type="entry name" value="Imelysin_sf"/>
</dbReference>
<evidence type="ECO:0000259" key="4">
    <source>
        <dbReference type="Pfam" id="PF09375"/>
    </source>
</evidence>
<evidence type="ECO:0000313" key="5">
    <source>
        <dbReference type="EMBL" id="PAV25909.1"/>
    </source>
</evidence>
<dbReference type="EMBL" id="NMPM01000044">
    <property type="protein sequence ID" value="PAV25909.1"/>
    <property type="molecule type" value="Genomic_DNA"/>
</dbReference>
<feature type="chain" id="PRO_5012652108" description="Imelysin-like domain-containing protein" evidence="3">
    <location>
        <begin position="25"/>
        <end position="348"/>
    </location>
</feature>
<gene>
    <name evidence="5" type="ORF">CF392_08520</name>
</gene>
<organism evidence="5 6">
    <name type="scientific">Tamilnaduibacter salinus</name>
    <dbReference type="NCBI Taxonomy" id="1484056"/>
    <lineage>
        <taxon>Bacteria</taxon>
        <taxon>Pseudomonadati</taxon>
        <taxon>Pseudomonadota</taxon>
        <taxon>Gammaproteobacteria</taxon>
        <taxon>Pseudomonadales</taxon>
        <taxon>Marinobacteraceae</taxon>
        <taxon>Tamilnaduibacter</taxon>
    </lineage>
</organism>
<protein>
    <recommendedName>
        <fullName evidence="4">Imelysin-like domain-containing protein</fullName>
    </recommendedName>
</protein>
<evidence type="ECO:0000256" key="1">
    <source>
        <dbReference type="ARBA" id="ARBA00004196"/>
    </source>
</evidence>
<feature type="signal peptide" evidence="3">
    <location>
        <begin position="1"/>
        <end position="24"/>
    </location>
</feature>
<dbReference type="AlphaFoldDB" id="A0A2A2I2F9"/>